<dbReference type="SUPFAM" id="SSF81273">
    <property type="entry name" value="H-NS histone-like proteins"/>
    <property type="match status" value="1"/>
</dbReference>
<comment type="caution">
    <text evidence="3">The sequence shown here is derived from an EMBL/GenBank/DDBJ whole genome shotgun (WGS) entry which is preliminary data.</text>
</comment>
<dbReference type="Proteomes" id="UP000284451">
    <property type="component" value="Unassembled WGS sequence"/>
</dbReference>
<evidence type="ECO:0000313" key="3">
    <source>
        <dbReference type="EMBL" id="RWR30441.1"/>
    </source>
</evidence>
<dbReference type="GO" id="GO:0003677">
    <property type="term" value="F:DNA binding"/>
    <property type="evidence" value="ECO:0007669"/>
    <property type="project" value="InterPro"/>
</dbReference>
<feature type="domain" description="DNA-binding protein H-NS-like C-terminal" evidence="2">
    <location>
        <begin position="79"/>
        <end position="99"/>
    </location>
</feature>
<protein>
    <submittedName>
        <fullName evidence="3">H-NS histone family protein</fullName>
    </submittedName>
</protein>
<gene>
    <name evidence="3" type="ORF">D2T29_12270</name>
</gene>
<evidence type="ECO:0000259" key="2">
    <source>
        <dbReference type="Pfam" id="PF00816"/>
    </source>
</evidence>
<dbReference type="AlphaFoldDB" id="A0A443KCB1"/>
<reference evidence="3 4" key="1">
    <citation type="submission" date="2019-01" db="EMBL/GenBank/DDBJ databases">
        <title>Sinorhodobacter populi sp. nov. isolated from the symptomatic bark tissue of Populus euramericana canker.</title>
        <authorList>
            <person name="Xu G."/>
        </authorList>
    </citation>
    <scope>NUCLEOTIDE SEQUENCE [LARGE SCALE GENOMIC DNA]</scope>
    <source>
        <strain evidence="3 4">07D10-4-3</strain>
    </source>
</reference>
<dbReference type="InterPro" id="IPR027444">
    <property type="entry name" value="H-NS_C_dom"/>
</dbReference>
<feature type="region of interest" description="Disordered" evidence="1">
    <location>
        <begin position="60"/>
        <end position="83"/>
    </location>
</feature>
<name>A0A443KCB1_9RHOB</name>
<proteinExistence type="predicted"/>
<organism evidence="3 4">
    <name type="scientific">Paenirhodobacter populi</name>
    <dbReference type="NCBI Taxonomy" id="2306993"/>
    <lineage>
        <taxon>Bacteria</taxon>
        <taxon>Pseudomonadati</taxon>
        <taxon>Pseudomonadota</taxon>
        <taxon>Alphaproteobacteria</taxon>
        <taxon>Rhodobacterales</taxon>
        <taxon>Rhodobacter group</taxon>
        <taxon>Paenirhodobacter</taxon>
    </lineage>
</organism>
<evidence type="ECO:0000313" key="4">
    <source>
        <dbReference type="Proteomes" id="UP000284451"/>
    </source>
</evidence>
<feature type="compositionally biased region" description="Basic residues" evidence="1">
    <location>
        <begin position="62"/>
        <end position="77"/>
    </location>
</feature>
<reference evidence="3 4" key="2">
    <citation type="submission" date="2019-01" db="EMBL/GenBank/DDBJ databases">
        <authorList>
            <person name="Li Y."/>
        </authorList>
    </citation>
    <scope>NUCLEOTIDE SEQUENCE [LARGE SCALE GENOMIC DNA]</scope>
    <source>
        <strain evidence="3 4">07D10-4-3</strain>
    </source>
</reference>
<accession>A0A443KCB1</accession>
<dbReference type="EMBL" id="SAUY01000015">
    <property type="protein sequence ID" value="RWR30441.1"/>
    <property type="molecule type" value="Genomic_DNA"/>
</dbReference>
<dbReference type="Gene3D" id="4.10.430.30">
    <property type="match status" value="1"/>
</dbReference>
<sequence>MTDYQEMTTKQLQEERLKIEKALAQASERDLTNALDEVTTLLSGKYGLRLDQFISFVETQAPRKRKDSTRSKPRKIWQHPIREGKIWTGRGRRPHWVDEFEVQPIDAPPENGSENNA</sequence>
<dbReference type="RefSeq" id="WP_128232647.1">
    <property type="nucleotide sequence ID" value="NZ_SAUY01000015.1"/>
</dbReference>
<evidence type="ECO:0000256" key="1">
    <source>
        <dbReference type="SAM" id="MobiDB-lite"/>
    </source>
</evidence>
<feature type="region of interest" description="Disordered" evidence="1">
    <location>
        <begin position="98"/>
        <end position="117"/>
    </location>
</feature>
<dbReference type="Pfam" id="PF00816">
    <property type="entry name" value="Histone_HNS"/>
    <property type="match status" value="1"/>
</dbReference>